<accession>A0ABQ7BKQ2</accession>
<comment type="caution">
    <text evidence="1">The sequence shown here is derived from an EMBL/GenBank/DDBJ whole genome shotgun (WGS) entry which is preliminary data.</text>
</comment>
<reference evidence="1 2" key="1">
    <citation type="journal article" date="2020" name="BMC Genomics">
        <title>Intraspecific diversification of the crop wild relative Brassica cretica Lam. using demographic model selection.</title>
        <authorList>
            <person name="Kioukis A."/>
            <person name="Michalopoulou V.A."/>
            <person name="Briers L."/>
            <person name="Pirintsos S."/>
            <person name="Studholme D.J."/>
            <person name="Pavlidis P."/>
            <person name="Sarris P.F."/>
        </authorList>
    </citation>
    <scope>NUCLEOTIDE SEQUENCE [LARGE SCALE GENOMIC DNA]</scope>
    <source>
        <strain evidence="2">cv. PFS-1207/04</strain>
    </source>
</reference>
<protein>
    <submittedName>
        <fullName evidence="1">Uncharacterized protein</fullName>
    </submittedName>
</protein>
<dbReference type="Proteomes" id="UP000266723">
    <property type="component" value="Unassembled WGS sequence"/>
</dbReference>
<name>A0ABQ7BKQ2_BRACR</name>
<evidence type="ECO:0000313" key="1">
    <source>
        <dbReference type="EMBL" id="KAF3532897.1"/>
    </source>
</evidence>
<keyword evidence="2" id="KW-1185">Reference proteome</keyword>
<evidence type="ECO:0000313" key="2">
    <source>
        <dbReference type="Proteomes" id="UP000266723"/>
    </source>
</evidence>
<sequence length="218" mass="24243">MFNGTKSNISVNYRSNQIQDSLNERMQFNSKLGLSSFSKYETNIPSGIVMKRIDLPPCASTRLISSTKSGANRMIIPKAEVLSLGTRLKVSSTIAAAALELVLFLCLDAAEEEPPPPEDILPTGRRMPVRKKREGIAVSARFDAAASSSTPTATDFRRASSNEKREETMITYVARKLHRMLLPASERNRNGTLWKLRESASKKLLKYSTLEAYDSILE</sequence>
<proteinExistence type="predicted"/>
<gene>
    <name evidence="1" type="ORF">DY000_02042109</name>
</gene>
<organism evidence="1 2">
    <name type="scientific">Brassica cretica</name>
    <name type="common">Mustard</name>
    <dbReference type="NCBI Taxonomy" id="69181"/>
    <lineage>
        <taxon>Eukaryota</taxon>
        <taxon>Viridiplantae</taxon>
        <taxon>Streptophyta</taxon>
        <taxon>Embryophyta</taxon>
        <taxon>Tracheophyta</taxon>
        <taxon>Spermatophyta</taxon>
        <taxon>Magnoliopsida</taxon>
        <taxon>eudicotyledons</taxon>
        <taxon>Gunneridae</taxon>
        <taxon>Pentapetalae</taxon>
        <taxon>rosids</taxon>
        <taxon>malvids</taxon>
        <taxon>Brassicales</taxon>
        <taxon>Brassicaceae</taxon>
        <taxon>Brassiceae</taxon>
        <taxon>Brassica</taxon>
    </lineage>
</organism>
<dbReference type="EMBL" id="QGKV02001507">
    <property type="protein sequence ID" value="KAF3532897.1"/>
    <property type="molecule type" value="Genomic_DNA"/>
</dbReference>